<evidence type="ECO:0000313" key="2">
    <source>
        <dbReference type="EMBL" id="TNJ67152.1"/>
    </source>
</evidence>
<reference evidence="2 3" key="1">
    <citation type="submission" date="2019-05" db="EMBL/GenBank/DDBJ databases">
        <title>We sequenced the genome of Paenibacillus hemerocallicola KCTC 33185 for further insight into its adaptation and study the phylogeny of Paenibacillus.</title>
        <authorList>
            <person name="Narsing Rao M.P."/>
        </authorList>
    </citation>
    <scope>NUCLEOTIDE SEQUENCE [LARGE SCALE GENOMIC DNA]</scope>
    <source>
        <strain evidence="2 3">KCTC 33185</strain>
    </source>
</reference>
<keyword evidence="3" id="KW-1185">Reference proteome</keyword>
<keyword evidence="2" id="KW-0946">Virion</keyword>
<dbReference type="OrthoDB" id="1647790at2"/>
<dbReference type="AlphaFoldDB" id="A0A5C4TE82"/>
<name>A0A5C4TE82_9BACL</name>
<sequence length="111" mass="12906">MATQIAVPQSGQLPQVKGPEFNDRDRINDILSYEKYLTSGYNTGLNEMQNPQLRQKIGAILQDAHLAQFQLFDLMFQKGWYKMKAAETQEITQAHQQFTDYKTQFPAFTYH</sequence>
<evidence type="ECO:0000256" key="1">
    <source>
        <dbReference type="SAM" id="MobiDB-lite"/>
    </source>
</evidence>
<dbReference type="Proteomes" id="UP000307943">
    <property type="component" value="Unassembled WGS sequence"/>
</dbReference>
<comment type="caution">
    <text evidence="2">The sequence shown here is derived from an EMBL/GenBank/DDBJ whole genome shotgun (WGS) entry which is preliminary data.</text>
</comment>
<gene>
    <name evidence="2" type="ORF">FE784_06300</name>
</gene>
<organism evidence="2 3">
    <name type="scientific">Paenibacillus hemerocallicola</name>
    <dbReference type="NCBI Taxonomy" id="1172614"/>
    <lineage>
        <taxon>Bacteria</taxon>
        <taxon>Bacillati</taxon>
        <taxon>Bacillota</taxon>
        <taxon>Bacilli</taxon>
        <taxon>Bacillales</taxon>
        <taxon>Paenibacillaceae</taxon>
        <taxon>Paenibacillus</taxon>
    </lineage>
</organism>
<dbReference type="EMBL" id="VDCQ01000006">
    <property type="protein sequence ID" value="TNJ67152.1"/>
    <property type="molecule type" value="Genomic_DNA"/>
</dbReference>
<keyword evidence="2" id="KW-0167">Capsid protein</keyword>
<accession>A0A5C4TE82</accession>
<feature type="region of interest" description="Disordered" evidence="1">
    <location>
        <begin position="1"/>
        <end position="21"/>
    </location>
</feature>
<dbReference type="RefSeq" id="WP_139601287.1">
    <property type="nucleotide sequence ID" value="NZ_VDCQ01000006.1"/>
</dbReference>
<evidence type="ECO:0000313" key="3">
    <source>
        <dbReference type="Proteomes" id="UP000307943"/>
    </source>
</evidence>
<proteinExistence type="predicted"/>
<dbReference type="Pfam" id="PF07875">
    <property type="entry name" value="Coat_F"/>
    <property type="match status" value="1"/>
</dbReference>
<protein>
    <submittedName>
        <fullName evidence="2">Spore coat protein</fullName>
    </submittedName>
</protein>
<dbReference type="InterPro" id="IPR012851">
    <property type="entry name" value="Spore_coat_CotF-like"/>
</dbReference>
<feature type="compositionally biased region" description="Polar residues" evidence="1">
    <location>
        <begin position="1"/>
        <end position="13"/>
    </location>
</feature>